<gene>
    <name evidence="1" type="ORF">K452DRAFT_290645</name>
</gene>
<protein>
    <submittedName>
        <fullName evidence="1">Uncharacterized protein</fullName>
    </submittedName>
</protein>
<proteinExistence type="predicted"/>
<evidence type="ECO:0000313" key="2">
    <source>
        <dbReference type="Proteomes" id="UP000799438"/>
    </source>
</evidence>
<dbReference type="AlphaFoldDB" id="A0A6A6B5F3"/>
<sequence>MRRFLVSTAAYRYLCEREPLLSDSMRGVITKGGELAVDFAEALARLHQNELQDVRKGPDCAFHEHTETPACKVRLAEAYE</sequence>
<keyword evidence="2" id="KW-1185">Reference proteome</keyword>
<dbReference type="EMBL" id="ML995496">
    <property type="protein sequence ID" value="KAF2138505.1"/>
    <property type="molecule type" value="Genomic_DNA"/>
</dbReference>
<name>A0A6A6B5F3_9PEZI</name>
<organism evidence="1 2">
    <name type="scientific">Aplosporella prunicola CBS 121167</name>
    <dbReference type="NCBI Taxonomy" id="1176127"/>
    <lineage>
        <taxon>Eukaryota</taxon>
        <taxon>Fungi</taxon>
        <taxon>Dikarya</taxon>
        <taxon>Ascomycota</taxon>
        <taxon>Pezizomycotina</taxon>
        <taxon>Dothideomycetes</taxon>
        <taxon>Dothideomycetes incertae sedis</taxon>
        <taxon>Botryosphaeriales</taxon>
        <taxon>Aplosporellaceae</taxon>
        <taxon>Aplosporella</taxon>
    </lineage>
</organism>
<dbReference type="GeneID" id="54298531"/>
<dbReference type="OrthoDB" id="194443at2759"/>
<reference evidence="1" key="1">
    <citation type="journal article" date="2020" name="Stud. Mycol.">
        <title>101 Dothideomycetes genomes: a test case for predicting lifestyles and emergence of pathogens.</title>
        <authorList>
            <person name="Haridas S."/>
            <person name="Albert R."/>
            <person name="Binder M."/>
            <person name="Bloem J."/>
            <person name="Labutti K."/>
            <person name="Salamov A."/>
            <person name="Andreopoulos B."/>
            <person name="Baker S."/>
            <person name="Barry K."/>
            <person name="Bills G."/>
            <person name="Bluhm B."/>
            <person name="Cannon C."/>
            <person name="Castanera R."/>
            <person name="Culley D."/>
            <person name="Daum C."/>
            <person name="Ezra D."/>
            <person name="Gonzalez J."/>
            <person name="Henrissat B."/>
            <person name="Kuo A."/>
            <person name="Liang C."/>
            <person name="Lipzen A."/>
            <person name="Lutzoni F."/>
            <person name="Magnuson J."/>
            <person name="Mondo S."/>
            <person name="Nolan M."/>
            <person name="Ohm R."/>
            <person name="Pangilinan J."/>
            <person name="Park H.-J."/>
            <person name="Ramirez L."/>
            <person name="Alfaro M."/>
            <person name="Sun H."/>
            <person name="Tritt A."/>
            <person name="Yoshinaga Y."/>
            <person name="Zwiers L.-H."/>
            <person name="Turgeon B."/>
            <person name="Goodwin S."/>
            <person name="Spatafora J."/>
            <person name="Crous P."/>
            <person name="Grigoriev I."/>
        </authorList>
    </citation>
    <scope>NUCLEOTIDE SEQUENCE</scope>
    <source>
        <strain evidence="1">CBS 121167</strain>
    </source>
</reference>
<dbReference type="RefSeq" id="XP_033394218.1">
    <property type="nucleotide sequence ID" value="XM_033541035.1"/>
</dbReference>
<accession>A0A6A6B5F3</accession>
<evidence type="ECO:0000313" key="1">
    <source>
        <dbReference type="EMBL" id="KAF2138505.1"/>
    </source>
</evidence>
<dbReference type="Proteomes" id="UP000799438">
    <property type="component" value="Unassembled WGS sequence"/>
</dbReference>